<name>A0A5E4A1D8_MARMO</name>
<evidence type="ECO:0000256" key="1">
    <source>
        <dbReference type="SAM" id="MobiDB-lite"/>
    </source>
</evidence>
<organism evidence="3 4">
    <name type="scientific">Marmota monax</name>
    <name type="common">Woodchuck</name>
    <dbReference type="NCBI Taxonomy" id="9995"/>
    <lineage>
        <taxon>Eukaryota</taxon>
        <taxon>Metazoa</taxon>
        <taxon>Chordata</taxon>
        <taxon>Craniata</taxon>
        <taxon>Vertebrata</taxon>
        <taxon>Euteleostomi</taxon>
        <taxon>Mammalia</taxon>
        <taxon>Eutheria</taxon>
        <taxon>Euarchontoglires</taxon>
        <taxon>Glires</taxon>
        <taxon>Rodentia</taxon>
        <taxon>Sciuromorpha</taxon>
        <taxon>Sciuridae</taxon>
        <taxon>Xerinae</taxon>
        <taxon>Marmotini</taxon>
        <taxon>Marmota</taxon>
    </lineage>
</organism>
<dbReference type="EMBL" id="WJEC01003703">
    <property type="protein sequence ID" value="KAF7474742.1"/>
    <property type="molecule type" value="Genomic_DNA"/>
</dbReference>
<keyword evidence="4" id="KW-1185">Reference proteome</keyword>
<dbReference type="AlphaFoldDB" id="A0A5E4A1D8"/>
<dbReference type="EMBL" id="CABDUW010000001">
    <property type="protein sequence ID" value="VTJ50869.1"/>
    <property type="molecule type" value="Genomic_DNA"/>
</dbReference>
<protein>
    <submittedName>
        <fullName evidence="3">Uncharacterized protein</fullName>
    </submittedName>
</protein>
<feature type="compositionally biased region" description="Low complexity" evidence="1">
    <location>
        <begin position="22"/>
        <end position="45"/>
    </location>
</feature>
<evidence type="ECO:0000313" key="3">
    <source>
        <dbReference type="EMBL" id="VTJ50869.1"/>
    </source>
</evidence>
<evidence type="ECO:0000313" key="2">
    <source>
        <dbReference type="EMBL" id="KAF7474742.1"/>
    </source>
</evidence>
<reference evidence="2" key="2">
    <citation type="submission" date="2020-08" db="EMBL/GenBank/DDBJ databases">
        <authorList>
            <person name="Shumante A."/>
            <person name="Zimin A.V."/>
            <person name="Puiu D."/>
            <person name="Salzberg S.L."/>
        </authorList>
    </citation>
    <scope>NUCLEOTIDE SEQUENCE</scope>
    <source>
        <strain evidence="2">WC2-LM</strain>
        <tissue evidence="2">Liver</tissue>
    </source>
</reference>
<accession>A0A5E4A1D8</accession>
<dbReference type="Proteomes" id="UP000662637">
    <property type="component" value="Unassembled WGS sequence"/>
</dbReference>
<reference evidence="3 4" key="1">
    <citation type="submission" date="2019-04" db="EMBL/GenBank/DDBJ databases">
        <authorList>
            <person name="Alioto T."/>
            <person name="Alioto T."/>
        </authorList>
    </citation>
    <scope>NUCLEOTIDE SEQUENCE [LARGE SCALE GENOMIC DNA]</scope>
</reference>
<feature type="region of interest" description="Disordered" evidence="1">
    <location>
        <begin position="1"/>
        <end position="60"/>
    </location>
</feature>
<sequence>MQRQSPFLNLDSPSVGGLRVLGSRSPSSQPPRRGAGRTGRAAGTRRASEGSCRVTFPRESGRSSSLAATLPFVCFPEGGWRAAGFQLHCHAPRGPGDSPDLPGVPTRSLRPILAGIAPLASSGAGGGAPLADELRSPQGRAPA</sequence>
<gene>
    <name evidence="2" type="ORF">GHT09_014506</name>
    <name evidence="3" type="ORF">MONAX_5E035786</name>
</gene>
<dbReference type="Proteomes" id="UP000335636">
    <property type="component" value="Unassembled WGS sequence"/>
</dbReference>
<proteinExistence type="predicted"/>
<feature type="region of interest" description="Disordered" evidence="1">
    <location>
        <begin position="120"/>
        <end position="143"/>
    </location>
</feature>
<evidence type="ECO:0000313" key="4">
    <source>
        <dbReference type="Proteomes" id="UP000335636"/>
    </source>
</evidence>